<keyword evidence="3" id="KW-1185">Reference proteome</keyword>
<dbReference type="KEGG" id="tom:BWR18_13160"/>
<reference evidence="2 3" key="1">
    <citation type="submission" date="2017-01" db="EMBL/GenBank/DDBJ databases">
        <title>Complete genome of Tateyamaria omphalii DOK1-4 isolated from seawater in Dokdo.</title>
        <authorList>
            <person name="Kim J.H."/>
            <person name="Chi W.-J."/>
        </authorList>
    </citation>
    <scope>NUCLEOTIDE SEQUENCE [LARGE SCALE GENOMIC DNA]</scope>
    <source>
        <strain evidence="2 3">DOK1-4</strain>
    </source>
</reference>
<gene>
    <name evidence="2" type="ORF">BWR18_13160</name>
</gene>
<feature type="region of interest" description="Disordered" evidence="1">
    <location>
        <begin position="296"/>
        <end position="327"/>
    </location>
</feature>
<dbReference type="Proteomes" id="UP000186336">
    <property type="component" value="Chromosome"/>
</dbReference>
<evidence type="ECO:0000313" key="2">
    <source>
        <dbReference type="EMBL" id="APX12521.1"/>
    </source>
</evidence>
<proteinExistence type="predicted"/>
<organism evidence="2 3">
    <name type="scientific">Tateyamaria omphalii</name>
    <dbReference type="NCBI Taxonomy" id="299262"/>
    <lineage>
        <taxon>Bacteria</taxon>
        <taxon>Pseudomonadati</taxon>
        <taxon>Pseudomonadota</taxon>
        <taxon>Alphaproteobacteria</taxon>
        <taxon>Rhodobacterales</taxon>
        <taxon>Roseobacteraceae</taxon>
        <taxon>Tateyamaria</taxon>
    </lineage>
</organism>
<dbReference type="AlphaFoldDB" id="A0A1P8MWX4"/>
<name>A0A1P8MWX4_9RHOB</name>
<dbReference type="InterPro" id="IPR027417">
    <property type="entry name" value="P-loop_NTPase"/>
</dbReference>
<accession>A0A1P8MWX4</accession>
<evidence type="ECO:0000256" key="1">
    <source>
        <dbReference type="SAM" id="MobiDB-lite"/>
    </source>
</evidence>
<evidence type="ECO:0008006" key="4">
    <source>
        <dbReference type="Google" id="ProtNLM"/>
    </source>
</evidence>
<evidence type="ECO:0000313" key="3">
    <source>
        <dbReference type="Proteomes" id="UP000186336"/>
    </source>
</evidence>
<protein>
    <recommendedName>
        <fullName evidence="4">Sulfotransferase domain-containing protein</fullName>
    </recommendedName>
</protein>
<dbReference type="EMBL" id="CP019312">
    <property type="protein sequence ID" value="APX12521.1"/>
    <property type="molecule type" value="Genomic_DNA"/>
</dbReference>
<sequence>MTAKIFIHIGPPKTGTTALQFAVQNATLTRARYGGCFQPRENNTGLSAKVLAHAHLPDAKGSAKRAEIRKEFKDALNAGQSVFISEEMLLLGDRHLQSPDRLEALADMVQGMPTVILLTLRRPSDAIPSLYQELYLGLEGKYWRDFNGFCTSRHVHCYRYKCIIQRLTALGFETLVLLNFEMLNDFPKHLAQFPELDGIQAITALQQKNISKTGAAGARWLPAIDAGSVLTSILSHKRHRLIAKCRRKSPFLSKLLAKHVLKEQLATLSVPTDIAAELDVDFLELTADVGTIRRLSSKHDDPIRHGARPQRQGASKPYPRPRYGGTP</sequence>
<dbReference type="SUPFAM" id="SSF52540">
    <property type="entry name" value="P-loop containing nucleoside triphosphate hydrolases"/>
    <property type="match status" value="1"/>
</dbReference>